<dbReference type="EMBL" id="KV875126">
    <property type="protein sequence ID" value="OIW22267.1"/>
    <property type="molecule type" value="Genomic_DNA"/>
</dbReference>
<dbReference type="AlphaFoldDB" id="A0A1J7I4G6"/>
<keyword evidence="1" id="KW-1133">Transmembrane helix</keyword>
<feature type="transmembrane region" description="Helical" evidence="1">
    <location>
        <begin position="135"/>
        <end position="152"/>
    </location>
</feature>
<dbReference type="InParanoid" id="A0A1J7I4G6"/>
<accession>A0A1J7I4G6</accession>
<organism evidence="2 3">
    <name type="scientific">Coniochaeta ligniaria NRRL 30616</name>
    <dbReference type="NCBI Taxonomy" id="1408157"/>
    <lineage>
        <taxon>Eukaryota</taxon>
        <taxon>Fungi</taxon>
        <taxon>Dikarya</taxon>
        <taxon>Ascomycota</taxon>
        <taxon>Pezizomycotina</taxon>
        <taxon>Sordariomycetes</taxon>
        <taxon>Sordariomycetidae</taxon>
        <taxon>Coniochaetales</taxon>
        <taxon>Coniochaetaceae</taxon>
        <taxon>Coniochaeta</taxon>
    </lineage>
</organism>
<keyword evidence="1" id="KW-0472">Membrane</keyword>
<proteinExistence type="predicted"/>
<keyword evidence="3" id="KW-1185">Reference proteome</keyword>
<evidence type="ECO:0000313" key="3">
    <source>
        <dbReference type="Proteomes" id="UP000182658"/>
    </source>
</evidence>
<keyword evidence="1" id="KW-0812">Transmembrane</keyword>
<protein>
    <submittedName>
        <fullName evidence="2">Uncharacterized protein</fullName>
    </submittedName>
</protein>
<evidence type="ECO:0000313" key="2">
    <source>
        <dbReference type="EMBL" id="OIW22267.1"/>
    </source>
</evidence>
<dbReference type="Proteomes" id="UP000182658">
    <property type="component" value="Unassembled WGS sequence"/>
</dbReference>
<name>A0A1J7I4G6_9PEZI</name>
<reference evidence="2 3" key="1">
    <citation type="submission" date="2016-10" db="EMBL/GenBank/DDBJ databases">
        <title>Draft genome sequence of Coniochaeta ligniaria NRRL30616, a lignocellulolytic fungus for bioabatement of inhibitors in plant biomass hydrolysates.</title>
        <authorList>
            <consortium name="DOE Joint Genome Institute"/>
            <person name="Jimenez D.J."/>
            <person name="Hector R.E."/>
            <person name="Riley R."/>
            <person name="Sun H."/>
            <person name="Grigoriev I.V."/>
            <person name="Van Elsas J.D."/>
            <person name="Nichols N.N."/>
        </authorList>
    </citation>
    <scope>NUCLEOTIDE SEQUENCE [LARGE SCALE GENOMIC DNA]</scope>
    <source>
        <strain evidence="2 3">NRRL 30616</strain>
    </source>
</reference>
<gene>
    <name evidence="2" type="ORF">CONLIGDRAFT_650687</name>
</gene>
<sequence>MPNSLKALVESAFAIAGRLVTGLDRLLYLADKPAFPKVKKRRDSLNPVAPRYIIYRDASSIGIHLGTSSPALVTWKKETVIHTSVRWVLFASHSLSAARLAVWLAISRTGRRTAVAFPLREPAGRNLKGGYDRKYMYLALWLFGYSLVACIAK</sequence>
<evidence type="ECO:0000256" key="1">
    <source>
        <dbReference type="SAM" id="Phobius"/>
    </source>
</evidence>